<dbReference type="Proteomes" id="UP000266328">
    <property type="component" value="Unassembled WGS sequence"/>
</dbReference>
<dbReference type="RefSeq" id="WP_119089583.1">
    <property type="nucleotide sequence ID" value="NZ_QXIS01000034.1"/>
</dbReference>
<dbReference type="InterPro" id="IPR003439">
    <property type="entry name" value="ABC_transporter-like_ATP-bd"/>
</dbReference>
<comment type="caution">
    <text evidence="7">The sequence shown here is derived from an EMBL/GenBank/DDBJ whole genome shotgun (WGS) entry which is preliminary data.</text>
</comment>
<dbReference type="PANTHER" id="PTHR42711:SF5">
    <property type="entry name" value="ABC TRANSPORTER ATP-BINDING PROTEIN NATA"/>
    <property type="match status" value="1"/>
</dbReference>
<dbReference type="PANTHER" id="PTHR42711">
    <property type="entry name" value="ABC TRANSPORTER ATP-BINDING PROTEIN"/>
    <property type="match status" value="1"/>
</dbReference>
<keyword evidence="2" id="KW-0813">Transport</keyword>
<dbReference type="GO" id="GO:0016887">
    <property type="term" value="F:ATP hydrolysis activity"/>
    <property type="evidence" value="ECO:0007669"/>
    <property type="project" value="InterPro"/>
</dbReference>
<dbReference type="InterPro" id="IPR003593">
    <property type="entry name" value="AAA+_ATPase"/>
</dbReference>
<keyword evidence="8" id="KW-1185">Reference proteome</keyword>
<comment type="similarity">
    <text evidence="1">Belongs to the ABC transporter superfamily.</text>
</comment>
<dbReference type="GO" id="GO:0005524">
    <property type="term" value="F:ATP binding"/>
    <property type="evidence" value="ECO:0007669"/>
    <property type="project" value="UniProtKB-KW"/>
</dbReference>
<dbReference type="EMBL" id="QXIS01000034">
    <property type="protein sequence ID" value="RIE05625.1"/>
    <property type="molecule type" value="Genomic_DNA"/>
</dbReference>
<dbReference type="AlphaFoldDB" id="A0A398CSP1"/>
<evidence type="ECO:0000259" key="6">
    <source>
        <dbReference type="PROSITE" id="PS50893"/>
    </source>
</evidence>
<sequence length="334" mass="37361">MHTAIQVENLSRVFNRRGTAPFHALRGVSFDVSYGEIFGLLGPNGAGKTTTIKIMSTLLLPTSGRVTVAGFDVEKDYTHVRPLISLISGGETSGYGILTVEEQLWMFSQFYGMETHVARARIEEYLKVVSMWDSRRQQMNRLSTGMRQKVNLVRGLVTDPKVLFLDEPTLGVDVEASVIIRNIVRDWVREKPERSVILTTHYMAEADELCSRVAIINHGLILANAAPSQLKQDLDSRAHYEITVDRLDGEQLDHITAFMGEGNDLVLGSDKVAKSPMLVAHLMHESDIARLITALAEQGVTLEYMRKLEPTLEDAFLKMVGKRFEDEEETSPVS</sequence>
<evidence type="ECO:0000256" key="5">
    <source>
        <dbReference type="ARBA" id="ARBA00022840"/>
    </source>
</evidence>
<dbReference type="Gene3D" id="3.40.50.300">
    <property type="entry name" value="P-loop containing nucleotide triphosphate hydrolases"/>
    <property type="match status" value="1"/>
</dbReference>
<feature type="domain" description="ABC transporter" evidence="6">
    <location>
        <begin position="5"/>
        <end position="243"/>
    </location>
</feature>
<keyword evidence="5 7" id="KW-0067">ATP-binding</keyword>
<evidence type="ECO:0000313" key="7">
    <source>
        <dbReference type="EMBL" id="RIE05625.1"/>
    </source>
</evidence>
<evidence type="ECO:0000256" key="3">
    <source>
        <dbReference type="ARBA" id="ARBA00022458"/>
    </source>
</evidence>
<dbReference type="SMART" id="SM00382">
    <property type="entry name" value="AAA"/>
    <property type="match status" value="1"/>
</dbReference>
<reference evidence="7 8" key="1">
    <citation type="submission" date="2018-09" db="EMBL/GenBank/DDBJ databases">
        <title>Discovery and Ecogenomic Context for Candidatus Cryosericales, a Global Caldiserica Order Active in Thawing Permafrost.</title>
        <authorList>
            <person name="Martinez M.A."/>
            <person name="Woodcroft B.J."/>
            <person name="Ignacio Espinoza J.C."/>
            <person name="Zayed A."/>
            <person name="Singleton C.M."/>
            <person name="Boyd J."/>
            <person name="Li Y.-F."/>
            <person name="Purvine S."/>
            <person name="Maughan H."/>
            <person name="Hodgkins S.B."/>
            <person name="Anderson D."/>
            <person name="Sederholm M."/>
            <person name="Temperton B."/>
            <person name="Saleska S.R."/>
            <person name="Tyson G.W."/>
            <person name="Rich V.I."/>
        </authorList>
    </citation>
    <scope>NUCLEOTIDE SEQUENCE [LARGE SCALE GENOMIC DNA]</scope>
    <source>
        <strain evidence="7 8">SMC7</strain>
    </source>
</reference>
<evidence type="ECO:0000313" key="8">
    <source>
        <dbReference type="Proteomes" id="UP000266328"/>
    </source>
</evidence>
<dbReference type="PROSITE" id="PS50893">
    <property type="entry name" value="ABC_TRANSPORTER_2"/>
    <property type="match status" value="1"/>
</dbReference>
<protein>
    <submittedName>
        <fullName evidence="7">ABC transporter ATP-binding protein</fullName>
    </submittedName>
</protein>
<dbReference type="InterPro" id="IPR050763">
    <property type="entry name" value="ABC_transporter_ATP-binding"/>
</dbReference>
<dbReference type="Pfam" id="PF00005">
    <property type="entry name" value="ABC_tran"/>
    <property type="match status" value="1"/>
</dbReference>
<evidence type="ECO:0000256" key="4">
    <source>
        <dbReference type="ARBA" id="ARBA00022741"/>
    </source>
</evidence>
<evidence type="ECO:0000256" key="2">
    <source>
        <dbReference type="ARBA" id="ARBA00022448"/>
    </source>
</evidence>
<gene>
    <name evidence="7" type="ORF">SMC7_06740</name>
</gene>
<evidence type="ECO:0000256" key="1">
    <source>
        <dbReference type="ARBA" id="ARBA00005417"/>
    </source>
</evidence>
<dbReference type="SUPFAM" id="SSF52540">
    <property type="entry name" value="P-loop containing nucleoside triphosphate hydrolases"/>
    <property type="match status" value="1"/>
</dbReference>
<accession>A0A398CSP1</accession>
<keyword evidence="3" id="KW-0536">Nodulation</keyword>
<keyword evidence="4" id="KW-0547">Nucleotide-binding</keyword>
<proteinExistence type="inferred from homology"/>
<organism evidence="7 8">
    <name type="scientific">Candidatus Cryosericum terrychapinii</name>
    <dbReference type="NCBI Taxonomy" id="2290919"/>
    <lineage>
        <taxon>Bacteria</taxon>
        <taxon>Pseudomonadati</taxon>
        <taxon>Caldisericota/Cryosericota group</taxon>
        <taxon>Candidatus Cryosericota</taxon>
        <taxon>Candidatus Cryosericia</taxon>
        <taxon>Candidatus Cryosericales</taxon>
        <taxon>Candidatus Cryosericaceae</taxon>
        <taxon>Candidatus Cryosericum</taxon>
    </lineage>
</organism>
<name>A0A398CSP1_9BACT</name>
<dbReference type="InterPro" id="IPR027417">
    <property type="entry name" value="P-loop_NTPase"/>
</dbReference>
<dbReference type="OrthoDB" id="9767778at2"/>